<reference evidence="1" key="1">
    <citation type="submission" date="2019-04" db="EMBL/GenBank/DDBJ databases">
        <authorList>
            <consortium name="Science for Life Laboratories"/>
        </authorList>
    </citation>
    <scope>NUCLEOTIDE SEQUENCE</scope>
    <source>
        <strain evidence="1">MBLW1</strain>
    </source>
</reference>
<organism evidence="1">
    <name type="scientific">Tuwongella immobilis</name>
    <dbReference type="NCBI Taxonomy" id="692036"/>
    <lineage>
        <taxon>Bacteria</taxon>
        <taxon>Pseudomonadati</taxon>
        <taxon>Planctomycetota</taxon>
        <taxon>Planctomycetia</taxon>
        <taxon>Gemmatales</taxon>
        <taxon>Gemmataceae</taxon>
        <taxon>Tuwongella</taxon>
    </lineage>
</organism>
<dbReference type="EMBL" id="LR593887">
    <property type="protein sequence ID" value="VTS07914.1"/>
    <property type="molecule type" value="Genomic_DNA"/>
</dbReference>
<dbReference type="Proteomes" id="UP000464378">
    <property type="component" value="Chromosome"/>
</dbReference>
<protein>
    <submittedName>
        <fullName evidence="1">Uncharacterized protein</fullName>
    </submittedName>
</protein>
<sequence length="215" mass="24243">MGSHLQYHLYPDFGQSLTPAGAIEAIDADVILSTSNVRLLPSQRPIIIDKTAGHLRLSEASYQQWRTELARLLSDGQHINLSLRASFMEVWGVFYHSDTPSRTVFWHSTHEKGDRQERWEQLIITFASQSNAAYVLTTIERPDVDDVWWIDNAGPKLGLPPSADCEYGHGIEFLYVDPSKGGRVPLVFQNDEPIGKIGHFNKYKIPGAYIPPVNE</sequence>
<dbReference type="RefSeq" id="WP_162660376.1">
    <property type="nucleotide sequence ID" value="NZ_LR593887.1"/>
</dbReference>
<dbReference type="InParanoid" id="A0A6C2YWG9"/>
<dbReference type="EMBL" id="LR586016">
    <property type="protein sequence ID" value="VIP05279.1"/>
    <property type="molecule type" value="Genomic_DNA"/>
</dbReference>
<evidence type="ECO:0000313" key="1">
    <source>
        <dbReference type="EMBL" id="VIP05279.1"/>
    </source>
</evidence>
<accession>A0A6C2YWG9</accession>
<dbReference type="AlphaFoldDB" id="A0A6C2YWG9"/>
<dbReference type="KEGG" id="tim:GMBLW1_39140"/>
<evidence type="ECO:0000313" key="2">
    <source>
        <dbReference type="Proteomes" id="UP000464378"/>
    </source>
</evidence>
<name>A0A6C2YWG9_9BACT</name>
<keyword evidence="2" id="KW-1185">Reference proteome</keyword>
<gene>
    <name evidence="1" type="ORF">GMBLW1_39140</name>
</gene>
<proteinExistence type="predicted"/>